<proteinExistence type="predicted"/>
<keyword evidence="1" id="KW-0560">Oxidoreductase</keyword>
<dbReference type="PROSITE" id="PS50292">
    <property type="entry name" value="PEROXIDASE_3"/>
    <property type="match status" value="1"/>
</dbReference>
<dbReference type="InterPro" id="IPR010255">
    <property type="entry name" value="Haem_peroxidase_sf"/>
</dbReference>
<keyword evidence="1" id="KW-0575">Peroxidase</keyword>
<evidence type="ECO:0000256" key="1">
    <source>
        <dbReference type="ARBA" id="ARBA00022559"/>
    </source>
</evidence>
<dbReference type="PANTHER" id="PTHR11475">
    <property type="entry name" value="OXIDASE/PEROXIDASE"/>
    <property type="match status" value="1"/>
</dbReference>
<reference evidence="3" key="1">
    <citation type="submission" date="2025-08" db="UniProtKB">
        <authorList>
            <consortium name="RefSeq"/>
        </authorList>
    </citation>
    <scope>IDENTIFICATION</scope>
    <source>
        <tissue evidence="3">Muscle</tissue>
    </source>
</reference>
<organism evidence="2 3">
    <name type="scientific">Limulus polyphemus</name>
    <name type="common">Atlantic horseshoe crab</name>
    <dbReference type="NCBI Taxonomy" id="6850"/>
    <lineage>
        <taxon>Eukaryota</taxon>
        <taxon>Metazoa</taxon>
        <taxon>Ecdysozoa</taxon>
        <taxon>Arthropoda</taxon>
        <taxon>Chelicerata</taxon>
        <taxon>Merostomata</taxon>
        <taxon>Xiphosura</taxon>
        <taxon>Limulidae</taxon>
        <taxon>Limulus</taxon>
    </lineage>
</organism>
<name>A0ABM1THK4_LIMPO</name>
<sequence>MKTWYFQKAEPERCTKCVYSERQRYDGWFNNLAHPEWGSIESQLVRKTPPSYVDGVYKLADKGRPSARAVSQVVFKGDDGLPSERNLTALFAFF</sequence>
<protein>
    <submittedName>
        <fullName evidence="3">Dual oxidase-like</fullName>
    </submittedName>
</protein>
<dbReference type="SUPFAM" id="SSF48113">
    <property type="entry name" value="Heme-dependent peroxidases"/>
    <property type="match status" value="1"/>
</dbReference>
<accession>A0ABM1THK4</accession>
<dbReference type="Pfam" id="PF03098">
    <property type="entry name" value="An_peroxidase"/>
    <property type="match status" value="1"/>
</dbReference>
<evidence type="ECO:0000313" key="2">
    <source>
        <dbReference type="Proteomes" id="UP000694941"/>
    </source>
</evidence>
<dbReference type="InterPro" id="IPR037120">
    <property type="entry name" value="Haem_peroxidase_sf_animal"/>
</dbReference>
<keyword evidence="2" id="KW-1185">Reference proteome</keyword>
<dbReference type="PANTHER" id="PTHR11475:SF144">
    <property type="entry name" value="NAD(P)H OXIDASE (H2O2-FORMING)"/>
    <property type="match status" value="1"/>
</dbReference>
<feature type="non-terminal residue" evidence="3">
    <location>
        <position position="94"/>
    </location>
</feature>
<evidence type="ECO:0000313" key="3">
    <source>
        <dbReference type="RefSeq" id="XP_022255360.1"/>
    </source>
</evidence>
<gene>
    <name evidence="3" type="primary">LOC111088751</name>
</gene>
<dbReference type="GeneID" id="111088751"/>
<dbReference type="RefSeq" id="XP_022255360.1">
    <property type="nucleotide sequence ID" value="XM_022399652.1"/>
</dbReference>
<dbReference type="Proteomes" id="UP000694941">
    <property type="component" value="Unplaced"/>
</dbReference>
<dbReference type="Gene3D" id="1.10.640.10">
    <property type="entry name" value="Haem peroxidase domain superfamily, animal type"/>
    <property type="match status" value="1"/>
</dbReference>
<dbReference type="InterPro" id="IPR019791">
    <property type="entry name" value="Haem_peroxidase_animal"/>
</dbReference>